<dbReference type="RefSeq" id="WP_078348976.1">
    <property type="nucleotide sequence ID" value="NZ_MBTF01000017.1"/>
</dbReference>
<dbReference type="PROSITE" id="PS51257">
    <property type="entry name" value="PROKAR_LIPOPROTEIN"/>
    <property type="match status" value="1"/>
</dbReference>
<name>A0A1S9PDQ3_9SPHI</name>
<sequence length="389" mass="43385">MLKNIKYGTFLLALLIAASCKKPYSPVVKESVNNFLVVEGFINPGADSTFIKLSRTVQLADSAKVTAERGATVTVEGNGIGRPLTEISPGVYSGLPLNVDVSQKYHLRIRLANGKEYVSDEAEAKVTPPIDTVTFAVKPDGIIIYASAHDPSNKTRYYRWDYDETWMFHSKYASNFKVENGEVVPRPPAEQIYLCFANHTSSVVSLATTTKLTADVVSNAPITNISRTSEKISVRYSMMLRQYALTKEAFDFWENLRKNTENLGSIFDAQPSQISGNIHNVSDASEPVIGFISVSTMASKRVFIDREDINQNWVPQYPYDCREDSTLFKNPKTGSNDVNTFLIMGSYLPTFEIIANGSLKPVGYGRTSPECADCTLRGYRRRPAFWKDK</sequence>
<protein>
    <recommendedName>
        <fullName evidence="3">DUF4249 domain-containing protein</fullName>
    </recommendedName>
</protein>
<comment type="caution">
    <text evidence="1">The sequence shown here is derived from an EMBL/GenBank/DDBJ whole genome shotgun (WGS) entry which is preliminary data.</text>
</comment>
<reference evidence="1 2" key="1">
    <citation type="submission" date="2016-07" db="EMBL/GenBank/DDBJ databases">
        <title>Genomic analysis of zinc-resistant bacterium Mucilaginibacter pedocola TBZ30.</title>
        <authorList>
            <person name="Huang J."/>
            <person name="Tang J."/>
        </authorList>
    </citation>
    <scope>NUCLEOTIDE SEQUENCE [LARGE SCALE GENOMIC DNA]</scope>
    <source>
        <strain evidence="1 2">TBZ30</strain>
    </source>
</reference>
<gene>
    <name evidence="1" type="ORF">BC343_29610</name>
</gene>
<dbReference type="Pfam" id="PF14054">
    <property type="entry name" value="DUF4249"/>
    <property type="match status" value="1"/>
</dbReference>
<evidence type="ECO:0000313" key="1">
    <source>
        <dbReference type="EMBL" id="OOQ59075.1"/>
    </source>
</evidence>
<dbReference type="AlphaFoldDB" id="A0A1S9PDQ3"/>
<evidence type="ECO:0000313" key="2">
    <source>
        <dbReference type="Proteomes" id="UP000189739"/>
    </source>
</evidence>
<organism evidence="1 2">
    <name type="scientific">Mucilaginibacter pedocola</name>
    <dbReference type="NCBI Taxonomy" id="1792845"/>
    <lineage>
        <taxon>Bacteria</taxon>
        <taxon>Pseudomonadati</taxon>
        <taxon>Bacteroidota</taxon>
        <taxon>Sphingobacteriia</taxon>
        <taxon>Sphingobacteriales</taxon>
        <taxon>Sphingobacteriaceae</taxon>
        <taxon>Mucilaginibacter</taxon>
    </lineage>
</organism>
<dbReference type="STRING" id="1792845.BC343_29610"/>
<dbReference type="OrthoDB" id="1062680at2"/>
<keyword evidence="2" id="KW-1185">Reference proteome</keyword>
<evidence type="ECO:0008006" key="3">
    <source>
        <dbReference type="Google" id="ProtNLM"/>
    </source>
</evidence>
<accession>A0A1S9PDQ3</accession>
<dbReference type="InterPro" id="IPR025345">
    <property type="entry name" value="DUF4249"/>
</dbReference>
<dbReference type="EMBL" id="MBTF01000017">
    <property type="protein sequence ID" value="OOQ59075.1"/>
    <property type="molecule type" value="Genomic_DNA"/>
</dbReference>
<dbReference type="Proteomes" id="UP000189739">
    <property type="component" value="Unassembled WGS sequence"/>
</dbReference>
<proteinExistence type="predicted"/>